<dbReference type="Gene3D" id="3.30.70.1070">
    <property type="entry name" value="Sporulation related repeat"/>
    <property type="match status" value="1"/>
</dbReference>
<dbReference type="InterPro" id="IPR007730">
    <property type="entry name" value="SPOR-like_dom"/>
</dbReference>
<feature type="domain" description="SPOR" evidence="1">
    <location>
        <begin position="1"/>
        <end position="58"/>
    </location>
</feature>
<keyword evidence="3" id="KW-1185">Reference proteome</keyword>
<accession>A0ABW1ZYF3</accession>
<comment type="caution">
    <text evidence="2">The sequence shown here is derived from an EMBL/GenBank/DDBJ whole genome shotgun (WGS) entry which is preliminary data.</text>
</comment>
<proteinExistence type="predicted"/>
<evidence type="ECO:0000313" key="2">
    <source>
        <dbReference type="EMBL" id="MFC6670229.1"/>
    </source>
</evidence>
<dbReference type="Proteomes" id="UP001596422">
    <property type="component" value="Unassembled WGS sequence"/>
</dbReference>
<dbReference type="PROSITE" id="PS51724">
    <property type="entry name" value="SPOR"/>
    <property type="match status" value="1"/>
</dbReference>
<dbReference type="RefSeq" id="WP_379908733.1">
    <property type="nucleotide sequence ID" value="NZ_JBHSWE010000001.1"/>
</dbReference>
<evidence type="ECO:0000313" key="3">
    <source>
        <dbReference type="Proteomes" id="UP001596422"/>
    </source>
</evidence>
<gene>
    <name evidence="2" type="ORF">ACFQDL_09145</name>
</gene>
<dbReference type="EMBL" id="JBHSWE010000001">
    <property type="protein sequence ID" value="MFC6670229.1"/>
    <property type="molecule type" value="Genomic_DNA"/>
</dbReference>
<name>A0ABW1ZYF3_9GAMM</name>
<dbReference type="Pfam" id="PF05036">
    <property type="entry name" value="SPOR"/>
    <property type="match status" value="1"/>
</dbReference>
<organism evidence="2 3">
    <name type="scientific">Marinobacterium aestuariivivens</name>
    <dbReference type="NCBI Taxonomy" id="1698799"/>
    <lineage>
        <taxon>Bacteria</taxon>
        <taxon>Pseudomonadati</taxon>
        <taxon>Pseudomonadota</taxon>
        <taxon>Gammaproteobacteria</taxon>
        <taxon>Oceanospirillales</taxon>
        <taxon>Oceanospirillaceae</taxon>
        <taxon>Marinobacterium</taxon>
    </lineage>
</organism>
<sequence length="58" mass="6649">MRAQLLLAGLPNVHTSRVEGSSGTWYRVRTGPFITYQELRKAESKMAKMNIQPMQIKQ</sequence>
<dbReference type="InterPro" id="IPR036680">
    <property type="entry name" value="SPOR-like_sf"/>
</dbReference>
<dbReference type="SUPFAM" id="SSF110997">
    <property type="entry name" value="Sporulation related repeat"/>
    <property type="match status" value="1"/>
</dbReference>
<protein>
    <submittedName>
        <fullName evidence="2">SPOR domain-containing protein</fullName>
    </submittedName>
</protein>
<reference evidence="3" key="1">
    <citation type="journal article" date="2019" name="Int. J. Syst. Evol. Microbiol.">
        <title>The Global Catalogue of Microorganisms (GCM) 10K type strain sequencing project: providing services to taxonomists for standard genome sequencing and annotation.</title>
        <authorList>
            <consortium name="The Broad Institute Genomics Platform"/>
            <consortium name="The Broad Institute Genome Sequencing Center for Infectious Disease"/>
            <person name="Wu L."/>
            <person name="Ma J."/>
        </authorList>
    </citation>
    <scope>NUCLEOTIDE SEQUENCE [LARGE SCALE GENOMIC DNA]</scope>
    <source>
        <strain evidence="3">NBRC 111756</strain>
    </source>
</reference>
<evidence type="ECO:0000259" key="1">
    <source>
        <dbReference type="PROSITE" id="PS51724"/>
    </source>
</evidence>